<dbReference type="Proteomes" id="UP001370490">
    <property type="component" value="Unassembled WGS sequence"/>
</dbReference>
<feature type="region of interest" description="Disordered" evidence="1">
    <location>
        <begin position="39"/>
        <end position="111"/>
    </location>
</feature>
<comment type="caution">
    <text evidence="2">The sequence shown here is derived from an EMBL/GenBank/DDBJ whole genome shotgun (WGS) entry which is preliminary data.</text>
</comment>
<evidence type="ECO:0000313" key="3">
    <source>
        <dbReference type="Proteomes" id="UP001370490"/>
    </source>
</evidence>
<feature type="compositionally biased region" description="Polar residues" evidence="1">
    <location>
        <begin position="60"/>
        <end position="73"/>
    </location>
</feature>
<accession>A0AAN8UU67</accession>
<evidence type="ECO:0000256" key="1">
    <source>
        <dbReference type="SAM" id="MobiDB-lite"/>
    </source>
</evidence>
<name>A0AAN8UU67_9MAGN</name>
<dbReference type="EMBL" id="JBAMMX010000022">
    <property type="protein sequence ID" value="KAK6918156.1"/>
    <property type="molecule type" value="Genomic_DNA"/>
</dbReference>
<protein>
    <submittedName>
        <fullName evidence="2">Uncharacterized protein</fullName>
    </submittedName>
</protein>
<keyword evidence="3" id="KW-1185">Reference proteome</keyword>
<reference evidence="2 3" key="1">
    <citation type="submission" date="2023-12" db="EMBL/GenBank/DDBJ databases">
        <title>A high-quality genome assembly for Dillenia turbinata (Dilleniales).</title>
        <authorList>
            <person name="Chanderbali A."/>
        </authorList>
    </citation>
    <scope>NUCLEOTIDE SEQUENCE [LARGE SCALE GENOMIC DNA]</scope>
    <source>
        <strain evidence="2">LSX21</strain>
        <tissue evidence="2">Leaf</tissue>
    </source>
</reference>
<proteinExistence type="predicted"/>
<gene>
    <name evidence="2" type="ORF">RJ641_016578</name>
</gene>
<organism evidence="2 3">
    <name type="scientific">Dillenia turbinata</name>
    <dbReference type="NCBI Taxonomy" id="194707"/>
    <lineage>
        <taxon>Eukaryota</taxon>
        <taxon>Viridiplantae</taxon>
        <taxon>Streptophyta</taxon>
        <taxon>Embryophyta</taxon>
        <taxon>Tracheophyta</taxon>
        <taxon>Spermatophyta</taxon>
        <taxon>Magnoliopsida</taxon>
        <taxon>eudicotyledons</taxon>
        <taxon>Gunneridae</taxon>
        <taxon>Pentapetalae</taxon>
        <taxon>Dilleniales</taxon>
        <taxon>Dilleniaceae</taxon>
        <taxon>Dillenia</taxon>
    </lineage>
</organism>
<sequence>MSSRTLPPTPAGLPVIMSKNRDVSVQRFFNFQRPYGHKNLSRRASVLTGKPKSPEKEDQATANYPDSESSDNAYQLEDILSSSCADTSKREDEQEEEKSKAEEQDDKTAGEVWVEISGGGEEAEKKLRKTVKLQSTSDTVSDAPPKVNTLKLSPSVGANLEIFETNISPETRSNNGHQVNSES</sequence>
<feature type="compositionally biased region" description="Basic and acidic residues" evidence="1">
    <location>
        <begin position="87"/>
        <end position="109"/>
    </location>
</feature>
<dbReference type="AlphaFoldDB" id="A0AAN8UU67"/>
<evidence type="ECO:0000313" key="2">
    <source>
        <dbReference type="EMBL" id="KAK6918156.1"/>
    </source>
</evidence>